<comment type="caution">
    <text evidence="4">The sequence shown here is derived from an EMBL/GenBank/DDBJ whole genome shotgun (WGS) entry which is preliminary data.</text>
</comment>
<name>A0ABV3X6A2_9FIRM</name>
<evidence type="ECO:0000313" key="4">
    <source>
        <dbReference type="EMBL" id="MEX5285740.1"/>
    </source>
</evidence>
<dbReference type="Proteomes" id="UP001559623">
    <property type="component" value="Unassembled WGS sequence"/>
</dbReference>
<dbReference type="InterPro" id="IPR002123">
    <property type="entry name" value="Plipid/glycerol_acylTrfase"/>
</dbReference>
<evidence type="ECO:0000256" key="1">
    <source>
        <dbReference type="ARBA" id="ARBA00022679"/>
    </source>
</evidence>
<dbReference type="PANTHER" id="PTHR10434:SF11">
    <property type="entry name" value="1-ACYL-SN-GLYCEROL-3-PHOSPHATE ACYLTRANSFERASE"/>
    <property type="match status" value="1"/>
</dbReference>
<keyword evidence="1" id="KW-0808">Transferase</keyword>
<dbReference type="EMBL" id="JARVLH010000005">
    <property type="protein sequence ID" value="MEX5285740.1"/>
    <property type="molecule type" value="Genomic_DNA"/>
</dbReference>
<protein>
    <submittedName>
        <fullName evidence="4">Lysophospholipid acyltransferase family protein</fullName>
    </submittedName>
</protein>
<proteinExistence type="predicted"/>
<keyword evidence="2 4" id="KW-0012">Acyltransferase</keyword>
<evidence type="ECO:0000313" key="5">
    <source>
        <dbReference type="Proteomes" id="UP001559623"/>
    </source>
</evidence>
<keyword evidence="5" id="KW-1185">Reference proteome</keyword>
<evidence type="ECO:0000259" key="3">
    <source>
        <dbReference type="SMART" id="SM00563"/>
    </source>
</evidence>
<dbReference type="SMART" id="SM00563">
    <property type="entry name" value="PlsC"/>
    <property type="match status" value="1"/>
</dbReference>
<feature type="domain" description="Phospholipid/glycerol acyltransferase" evidence="3">
    <location>
        <begin position="34"/>
        <end position="146"/>
    </location>
</feature>
<dbReference type="Pfam" id="PF01553">
    <property type="entry name" value="Acyltransferase"/>
    <property type="match status" value="1"/>
</dbReference>
<gene>
    <name evidence="4" type="ORF">QCO44_08860</name>
</gene>
<dbReference type="SUPFAM" id="SSF69593">
    <property type="entry name" value="Glycerol-3-phosphate (1)-acyltransferase"/>
    <property type="match status" value="1"/>
</dbReference>
<dbReference type="PANTHER" id="PTHR10434">
    <property type="entry name" value="1-ACYL-SN-GLYCEROL-3-PHOSPHATE ACYLTRANSFERASE"/>
    <property type="match status" value="1"/>
</dbReference>
<sequence>MIYGILKMMFALIFKIFFRAQIKGKENLPKEGAVILAANHMSNWDPPLLATFLPRPVSYMAKQELFVNAVLRFILVRCHSFPVKRGAADRGAIKAAVAELKNGSCLGLFPQGTRSRHGEKRKAEPGVALLASMGKAPVVPAAIIGTDKVFAKGGFFPQLRVIYGKPLHFQAERQDKQALQDFAQKIMDEIYRMIEKEKASA</sequence>
<organism evidence="4 5">
    <name type="scientific">Selenomonas sputigena</name>
    <dbReference type="NCBI Taxonomy" id="69823"/>
    <lineage>
        <taxon>Bacteria</taxon>
        <taxon>Bacillati</taxon>
        <taxon>Bacillota</taxon>
        <taxon>Negativicutes</taxon>
        <taxon>Selenomonadales</taxon>
        <taxon>Selenomonadaceae</taxon>
        <taxon>Selenomonas</taxon>
    </lineage>
</organism>
<reference evidence="4 5" key="1">
    <citation type="submission" date="2023-04" db="EMBL/GenBank/DDBJ databases">
        <title>Genome Sequence of Selenomonas sputigena ATCC 33150.</title>
        <authorList>
            <person name="Miller D.P."/>
            <person name="Anvari S."/>
            <person name="Polson S.W."/>
            <person name="Macdonald M."/>
            <person name="Mcdowell J.V."/>
        </authorList>
    </citation>
    <scope>NUCLEOTIDE SEQUENCE [LARGE SCALE GENOMIC DNA]</scope>
    <source>
        <strain evidence="4 5">ATCC 33150</strain>
    </source>
</reference>
<dbReference type="RefSeq" id="WP_368847463.1">
    <property type="nucleotide sequence ID" value="NZ_CP194411.1"/>
</dbReference>
<accession>A0ABV3X6A2</accession>
<dbReference type="CDD" id="cd07989">
    <property type="entry name" value="LPLAT_AGPAT-like"/>
    <property type="match status" value="1"/>
</dbReference>
<dbReference type="GO" id="GO:0016746">
    <property type="term" value="F:acyltransferase activity"/>
    <property type="evidence" value="ECO:0007669"/>
    <property type="project" value="UniProtKB-KW"/>
</dbReference>
<evidence type="ECO:0000256" key="2">
    <source>
        <dbReference type="ARBA" id="ARBA00023315"/>
    </source>
</evidence>